<dbReference type="Gene3D" id="1.10.630.10">
    <property type="entry name" value="Cytochrome P450"/>
    <property type="match status" value="1"/>
</dbReference>
<dbReference type="GO" id="GO:0005506">
    <property type="term" value="F:iron ion binding"/>
    <property type="evidence" value="ECO:0007669"/>
    <property type="project" value="InterPro"/>
</dbReference>
<gene>
    <name evidence="9" type="ORF">DYY88_10940</name>
</gene>
<accession>A0A4Q7E9K7</accession>
<protein>
    <submittedName>
        <fullName evidence="9">Cytochrome P450</fullName>
    </submittedName>
</protein>
<dbReference type="Pfam" id="PF00067">
    <property type="entry name" value="p450"/>
    <property type="match status" value="1"/>
</dbReference>
<evidence type="ECO:0000256" key="8">
    <source>
        <dbReference type="RuleBase" id="RU000461"/>
    </source>
</evidence>
<evidence type="ECO:0000256" key="3">
    <source>
        <dbReference type="ARBA" id="ARBA00022723"/>
    </source>
</evidence>
<evidence type="ECO:0000256" key="7">
    <source>
        <dbReference type="PIRSR" id="PIRSR602401-1"/>
    </source>
</evidence>
<dbReference type="EMBL" id="QVFV01000002">
    <property type="protein sequence ID" value="RZM79258.1"/>
    <property type="molecule type" value="Genomic_DNA"/>
</dbReference>
<evidence type="ECO:0000256" key="1">
    <source>
        <dbReference type="ARBA" id="ARBA00010617"/>
    </source>
</evidence>
<proteinExistence type="inferred from homology"/>
<dbReference type="OrthoDB" id="446280at2"/>
<dbReference type="GO" id="GO:0020037">
    <property type="term" value="F:heme binding"/>
    <property type="evidence" value="ECO:0007669"/>
    <property type="project" value="InterPro"/>
</dbReference>
<dbReference type="InterPro" id="IPR002401">
    <property type="entry name" value="Cyt_P450_E_grp-I"/>
</dbReference>
<comment type="caution">
    <text evidence="9">The sequence shown here is derived from an EMBL/GenBank/DDBJ whole genome shotgun (WGS) entry which is preliminary data.</text>
</comment>
<evidence type="ECO:0000256" key="2">
    <source>
        <dbReference type="ARBA" id="ARBA00022617"/>
    </source>
</evidence>
<dbReference type="PRINTS" id="PR00463">
    <property type="entry name" value="EP450I"/>
</dbReference>
<name>A0A4Q7E9K7_9CYAN</name>
<comment type="cofactor">
    <cofactor evidence="7">
        <name>heme</name>
        <dbReference type="ChEBI" id="CHEBI:30413"/>
    </cofactor>
</comment>
<comment type="similarity">
    <text evidence="1 8">Belongs to the cytochrome P450 family.</text>
</comment>
<dbReference type="AlphaFoldDB" id="A0A4Q7E9K7"/>
<reference evidence="9 10" key="1">
    <citation type="submission" date="2018-11" db="EMBL/GenBank/DDBJ databases">
        <title>Whole genome sequencing of an environmental sample.</title>
        <authorList>
            <person name="Sarangi A.N."/>
            <person name="Singh D."/>
            <person name="Tripathy S."/>
        </authorList>
    </citation>
    <scope>NUCLEOTIDE SEQUENCE [LARGE SCALE GENOMIC DNA]</scope>
    <source>
        <strain evidence="9 10">Lakshadweep</strain>
    </source>
</reference>
<dbReference type="PRINTS" id="PR00385">
    <property type="entry name" value="P450"/>
</dbReference>
<evidence type="ECO:0000256" key="5">
    <source>
        <dbReference type="ARBA" id="ARBA00023004"/>
    </source>
</evidence>
<dbReference type="InterPro" id="IPR036396">
    <property type="entry name" value="Cyt_P450_sf"/>
</dbReference>
<keyword evidence="4 8" id="KW-0560">Oxidoreductase</keyword>
<keyword evidence="3 7" id="KW-0479">Metal-binding</keyword>
<evidence type="ECO:0000256" key="4">
    <source>
        <dbReference type="ARBA" id="ARBA00023002"/>
    </source>
</evidence>
<dbReference type="InterPro" id="IPR001128">
    <property type="entry name" value="Cyt_P450"/>
</dbReference>
<keyword evidence="10" id="KW-1185">Reference proteome</keyword>
<dbReference type="PANTHER" id="PTHR24291:SF50">
    <property type="entry name" value="BIFUNCTIONAL ALBAFLAVENONE MONOOXYGENASE_TERPENE SYNTHASE"/>
    <property type="match status" value="1"/>
</dbReference>
<evidence type="ECO:0000313" key="9">
    <source>
        <dbReference type="EMBL" id="RZM79258.1"/>
    </source>
</evidence>
<dbReference type="RefSeq" id="WP_044151315.1">
    <property type="nucleotide sequence ID" value="NZ_QVFV01000002.1"/>
</dbReference>
<keyword evidence="5 7" id="KW-0408">Iron</keyword>
<dbReference type="PANTHER" id="PTHR24291">
    <property type="entry name" value="CYTOCHROME P450 FAMILY 4"/>
    <property type="match status" value="1"/>
</dbReference>
<keyword evidence="2 7" id="KW-0349">Heme</keyword>
<keyword evidence="6 8" id="KW-0503">Monooxygenase</keyword>
<evidence type="ECO:0000313" key="10">
    <source>
        <dbReference type="Proteomes" id="UP000292459"/>
    </source>
</evidence>
<evidence type="ECO:0000256" key="6">
    <source>
        <dbReference type="ARBA" id="ARBA00023033"/>
    </source>
</evidence>
<sequence length="455" mass="51806">MKTVPVTQTYPYAQLANWIFRPLDYMEVNYRRYGDLFFARWGLFEWVFLNHPEAIKTVLSQDMGAAISAPGETNEILKPLLGEHSVMLLSGNQHRQRRKLIMPPFHGERLKVYADLIRQITLEVMAELQPGQALQARSLIQQMTMRVILQAVFGLHDGDRCRRLESLLAERLDMVSKPLASTVVFFPILRKNYGSWSPGAKIERLAAEIDELLYAEIRERRAAVDASRQDVLSLLLMSRDEAGQGLSDEELHDELMALLIAGHETTATAIAWGLHWAHYQPDIRQKVRDEIATAGANDDPMALTKLPYLEAFCNEILRIYPVAMLTFARVAQQPLELMGYTIDPGTLLVGCIYLLHHREDLYPQPSEFRPERFLERQYSAFEFMPFGGGARRCIGYALAMYELKIILGTLLTHFNFELVSDRPAIPERRGITLGMKDGVQMVYQGTRSVPTPIAI</sequence>
<dbReference type="CDD" id="cd11053">
    <property type="entry name" value="CYP110-like"/>
    <property type="match status" value="1"/>
</dbReference>
<dbReference type="Proteomes" id="UP000292459">
    <property type="component" value="Unassembled WGS sequence"/>
</dbReference>
<dbReference type="GO" id="GO:0004497">
    <property type="term" value="F:monooxygenase activity"/>
    <property type="evidence" value="ECO:0007669"/>
    <property type="project" value="UniProtKB-KW"/>
</dbReference>
<dbReference type="InterPro" id="IPR017972">
    <property type="entry name" value="Cyt_P450_CS"/>
</dbReference>
<organism evidence="9 10">
    <name type="scientific">Leptolyngbya iicbica LK</name>
    <dbReference type="NCBI Taxonomy" id="2294035"/>
    <lineage>
        <taxon>Bacteria</taxon>
        <taxon>Bacillati</taxon>
        <taxon>Cyanobacteriota</taxon>
        <taxon>Cyanophyceae</taxon>
        <taxon>Leptolyngbyales</taxon>
        <taxon>Leptolyngbyaceae</taxon>
        <taxon>Leptolyngbya group</taxon>
        <taxon>Leptolyngbya</taxon>
        <taxon>Leptolyngbya iicbica</taxon>
    </lineage>
</organism>
<dbReference type="SUPFAM" id="SSF48264">
    <property type="entry name" value="Cytochrome P450"/>
    <property type="match status" value="1"/>
</dbReference>
<dbReference type="GO" id="GO:0016705">
    <property type="term" value="F:oxidoreductase activity, acting on paired donors, with incorporation or reduction of molecular oxygen"/>
    <property type="evidence" value="ECO:0007669"/>
    <property type="project" value="InterPro"/>
</dbReference>
<dbReference type="InterPro" id="IPR050196">
    <property type="entry name" value="Cytochrome_P450_Monoox"/>
</dbReference>
<feature type="binding site" description="axial binding residue" evidence="7">
    <location>
        <position position="393"/>
    </location>
    <ligand>
        <name>heme</name>
        <dbReference type="ChEBI" id="CHEBI:30413"/>
    </ligand>
    <ligandPart>
        <name>Fe</name>
        <dbReference type="ChEBI" id="CHEBI:18248"/>
    </ligandPart>
</feature>
<dbReference type="PROSITE" id="PS00086">
    <property type="entry name" value="CYTOCHROME_P450"/>
    <property type="match status" value="1"/>
</dbReference>